<name>W9NG57_FUSOX</name>
<sequence>MSCHGAGCTSFTNQCVAIIQGLSSPIPGLVDKSGFPISAPGAGTWGVNYTTCEKHCGFSKISVASTFNFATFAAAMTSYFLPWLALTAQLPFENAGPSETFVGLCLAIGSPALITYSLALTLFNRSWAVDTVQRILNRSRRYNGEAAAEIRLIEDRLKSFLCLAVEGQQVPLRATVVHHWLSSLIVSPVNQAWWTALRDHITNSRRRPSLSFHVQVGLAGCVWLFTIISGVQVALGAINTAIHLATSTLWVWLIPVTWGWIWAGTQYHKGSVTISKALQAATAYHALPASEDFAESPTQDGVQIGIWVDVESGLTLEPRQPEAQQVTMGPVGYQPSRLPETLMMNVRGDERQEGPVYNYARVFTWSAFTRRIIDAFDTTLTRLGNGVRCDMLDLQRTQQQAQQGPPIGGSILVGTASQTSTYCGLPVSYLDIPSTNQPTPVRAYINFSEMGVDVYKRILEALIVALFTQWGTTGAAIIMAYYTPMIGFGCRSGSYLLYGILSTVVLFLLILSMTLSHQAMKMYQAEHIRPPTTNFSKGWTVTWTHWLFCFGSNITRLAGKFLAVANSIVLVQIAVLEFVGLFDNCWCKSCHLQFGDNGYAVLFRSNEDYQKIAEGSWIGGLSMATIVTSILCLIFFFSTRKG</sequence>
<reference evidence="2" key="1">
    <citation type="submission" date="2011-10" db="EMBL/GenBank/DDBJ databases">
        <title>The Genome Sequence of Fusarium oxysporum HDV247.</title>
        <authorList>
            <consortium name="The Broad Institute Genome Sequencing Platform"/>
            <person name="Ma L.-J."/>
            <person name="Gale L.R."/>
            <person name="Schwartz D.C."/>
            <person name="Zhou S."/>
            <person name="Corby-Kistler H."/>
            <person name="Young S.K."/>
            <person name="Zeng Q."/>
            <person name="Gargeya S."/>
            <person name="Fitzgerald M."/>
            <person name="Haas B."/>
            <person name="Abouelleil A."/>
            <person name="Alvarado L."/>
            <person name="Arachchi H.M."/>
            <person name="Berlin A."/>
            <person name="Brown A."/>
            <person name="Chapman S.B."/>
            <person name="Chen Z."/>
            <person name="Dunbar C."/>
            <person name="Freedman E."/>
            <person name="Gearin G."/>
            <person name="Goldberg J."/>
            <person name="Griggs A."/>
            <person name="Gujja S."/>
            <person name="Heiman D."/>
            <person name="Howarth C."/>
            <person name="Larson L."/>
            <person name="Lui A."/>
            <person name="MacDonald P.J.P."/>
            <person name="Montmayeur A."/>
            <person name="Murphy C."/>
            <person name="Neiman D."/>
            <person name="Pearson M."/>
            <person name="Priest M."/>
            <person name="Roberts A."/>
            <person name="Saif S."/>
            <person name="Shea T."/>
            <person name="Shenoy N."/>
            <person name="Sisk P."/>
            <person name="Stolte C."/>
            <person name="Sykes S."/>
            <person name="Wortman J."/>
            <person name="Nusbaum C."/>
            <person name="Birren B."/>
        </authorList>
    </citation>
    <scope>NUCLEOTIDE SEQUENCE [LARGE SCALE GENOMIC DNA]</scope>
    <source>
        <strain evidence="2">HDV247</strain>
    </source>
</reference>
<dbReference type="HOGENOM" id="CLU_015738_0_0_1"/>
<gene>
    <name evidence="2" type="ORF">FOVG_19470</name>
</gene>
<feature type="transmembrane region" description="Helical" evidence="1">
    <location>
        <begin position="61"/>
        <end position="81"/>
    </location>
</feature>
<feature type="transmembrane region" description="Helical" evidence="1">
    <location>
        <begin position="617"/>
        <end position="637"/>
    </location>
</feature>
<proteinExistence type="predicted"/>
<feature type="transmembrane region" description="Helical" evidence="1">
    <location>
        <begin position="458"/>
        <end position="483"/>
    </location>
</feature>
<feature type="transmembrane region" description="Helical" evidence="1">
    <location>
        <begin position="241"/>
        <end position="263"/>
    </location>
</feature>
<accession>W9NG57</accession>
<organism evidence="2">
    <name type="scientific">Fusarium oxysporum f. sp. pisi HDV247</name>
    <dbReference type="NCBI Taxonomy" id="1080344"/>
    <lineage>
        <taxon>Eukaryota</taxon>
        <taxon>Fungi</taxon>
        <taxon>Dikarya</taxon>
        <taxon>Ascomycota</taxon>
        <taxon>Pezizomycotina</taxon>
        <taxon>Sordariomycetes</taxon>
        <taxon>Hypocreomycetidae</taxon>
        <taxon>Hypocreales</taxon>
        <taxon>Nectriaceae</taxon>
        <taxon>Fusarium</taxon>
        <taxon>Fusarium oxysporum species complex</taxon>
    </lineage>
</organism>
<feature type="transmembrane region" description="Helical" evidence="1">
    <location>
        <begin position="101"/>
        <end position="123"/>
    </location>
</feature>
<evidence type="ECO:0000313" key="2">
    <source>
        <dbReference type="EMBL" id="EXA28962.1"/>
    </source>
</evidence>
<keyword evidence="1" id="KW-0472">Membrane</keyword>
<keyword evidence="1" id="KW-0812">Transmembrane</keyword>
<reference evidence="2" key="2">
    <citation type="submission" date="2012-05" db="EMBL/GenBank/DDBJ databases">
        <title>Annotation of the Genome Sequence of Fusarium oxysporum HDV247.</title>
        <authorList>
            <consortium name="The Broad Institute Genomics Platform"/>
            <person name="Ma L.-J."/>
            <person name="Corby-Kistler H."/>
            <person name="Broz K."/>
            <person name="Gale L.R."/>
            <person name="Jonkers W."/>
            <person name="O'Donnell K."/>
            <person name="Ploetz R."/>
            <person name="Steinberg C."/>
            <person name="Schwartz D.C."/>
            <person name="VanEtten H."/>
            <person name="Zhou S."/>
            <person name="Young S.K."/>
            <person name="Zeng Q."/>
            <person name="Gargeya S."/>
            <person name="Fitzgerald M."/>
            <person name="Abouelleil A."/>
            <person name="Alvarado L."/>
            <person name="Chapman S.B."/>
            <person name="Gainer-Dewar J."/>
            <person name="Goldberg J."/>
            <person name="Griggs A."/>
            <person name="Gujja S."/>
            <person name="Hansen M."/>
            <person name="Howarth C."/>
            <person name="Imamovic A."/>
            <person name="Ireland A."/>
            <person name="Larimer J."/>
            <person name="McCowan C."/>
            <person name="Murphy C."/>
            <person name="Pearson M."/>
            <person name="Poon T.W."/>
            <person name="Priest M."/>
            <person name="Roberts A."/>
            <person name="Saif S."/>
            <person name="Shea T."/>
            <person name="Sykes S."/>
            <person name="Wortman J."/>
            <person name="Nusbaum C."/>
            <person name="Birren B."/>
        </authorList>
    </citation>
    <scope>NUCLEOTIDE SEQUENCE</scope>
    <source>
        <strain evidence="2">HDV247</strain>
    </source>
</reference>
<dbReference type="Proteomes" id="UP000030751">
    <property type="component" value="Unassembled WGS sequence"/>
</dbReference>
<protein>
    <submittedName>
        <fullName evidence="2">Uncharacterized protein</fullName>
    </submittedName>
</protein>
<dbReference type="AlphaFoldDB" id="W9NG57"/>
<keyword evidence="1" id="KW-1133">Transmembrane helix</keyword>
<evidence type="ECO:0000256" key="1">
    <source>
        <dbReference type="SAM" id="Phobius"/>
    </source>
</evidence>
<dbReference type="OrthoDB" id="5392263at2759"/>
<dbReference type="EMBL" id="JH651163">
    <property type="protein sequence ID" value="EXA28962.1"/>
    <property type="molecule type" value="Genomic_DNA"/>
</dbReference>
<feature type="transmembrane region" description="Helical" evidence="1">
    <location>
        <begin position="495"/>
        <end position="515"/>
    </location>
</feature>
<feature type="transmembrane region" description="Helical" evidence="1">
    <location>
        <begin position="212"/>
        <end position="235"/>
    </location>
</feature>
<feature type="transmembrane region" description="Helical" evidence="1">
    <location>
        <begin position="561"/>
        <end position="582"/>
    </location>
</feature>